<gene>
    <name evidence="1" type="ORF">H6P81_000784</name>
</gene>
<comment type="caution">
    <text evidence="1">The sequence shown here is derived from an EMBL/GenBank/DDBJ whole genome shotgun (WGS) entry which is preliminary data.</text>
</comment>
<dbReference type="AlphaFoldDB" id="A0AAV7F6D1"/>
<proteinExistence type="predicted"/>
<reference evidence="1 2" key="1">
    <citation type="submission" date="2021-07" db="EMBL/GenBank/DDBJ databases">
        <title>The Aristolochia fimbriata genome: insights into angiosperm evolution, floral development and chemical biosynthesis.</title>
        <authorList>
            <person name="Jiao Y."/>
        </authorList>
    </citation>
    <scope>NUCLEOTIDE SEQUENCE [LARGE SCALE GENOMIC DNA]</scope>
    <source>
        <strain evidence="1">IBCAS-2021</strain>
        <tissue evidence="1">Leaf</tissue>
    </source>
</reference>
<organism evidence="1 2">
    <name type="scientific">Aristolochia fimbriata</name>
    <name type="common">White veined hardy Dutchman's pipe vine</name>
    <dbReference type="NCBI Taxonomy" id="158543"/>
    <lineage>
        <taxon>Eukaryota</taxon>
        <taxon>Viridiplantae</taxon>
        <taxon>Streptophyta</taxon>
        <taxon>Embryophyta</taxon>
        <taxon>Tracheophyta</taxon>
        <taxon>Spermatophyta</taxon>
        <taxon>Magnoliopsida</taxon>
        <taxon>Magnoliidae</taxon>
        <taxon>Piperales</taxon>
        <taxon>Aristolochiaceae</taxon>
        <taxon>Aristolochia</taxon>
    </lineage>
</organism>
<evidence type="ECO:0000313" key="2">
    <source>
        <dbReference type="Proteomes" id="UP000825729"/>
    </source>
</evidence>
<dbReference type="EMBL" id="JAINDJ010000002">
    <property type="protein sequence ID" value="KAG9456276.1"/>
    <property type="molecule type" value="Genomic_DNA"/>
</dbReference>
<name>A0AAV7F6D1_ARIFI</name>
<dbReference type="Proteomes" id="UP000825729">
    <property type="component" value="Unassembled WGS sequence"/>
</dbReference>
<accession>A0AAV7F6D1</accession>
<protein>
    <submittedName>
        <fullName evidence="1">Uncharacterized protein</fullName>
    </submittedName>
</protein>
<sequence>MAQGRWACTCFPRPRTLTSDITREAISIQISTAIFLPGLKPRKAKNDRGFAALPRKARDKDEISDQFSSCSVHRLDSKKLQLRRRECQTDQLSMMKKQKLLNGRRRFLFVCD</sequence>
<evidence type="ECO:0000313" key="1">
    <source>
        <dbReference type="EMBL" id="KAG9456276.1"/>
    </source>
</evidence>
<keyword evidence="2" id="KW-1185">Reference proteome</keyword>